<comment type="caution">
    <text evidence="2">The sequence shown here is derived from an EMBL/GenBank/DDBJ whole genome shotgun (WGS) entry which is preliminary data.</text>
</comment>
<accession>A0AAW8FU31</accession>
<protein>
    <recommendedName>
        <fullName evidence="1">Right handed beta helix domain-containing protein</fullName>
    </recommendedName>
</protein>
<dbReference type="Gene3D" id="2.160.20.10">
    <property type="entry name" value="Single-stranded right-handed beta-helix, Pectin lyase-like"/>
    <property type="match status" value="1"/>
</dbReference>
<dbReference type="AlphaFoldDB" id="A0AAW8FU31"/>
<dbReference type="Pfam" id="PF13229">
    <property type="entry name" value="Beta_helix"/>
    <property type="match status" value="1"/>
</dbReference>
<name>A0AAW8FU31_9ACTN</name>
<proteinExistence type="predicted"/>
<dbReference type="RefSeq" id="WP_306987011.1">
    <property type="nucleotide sequence ID" value="NZ_JAUSZV010000006.1"/>
</dbReference>
<dbReference type="SUPFAM" id="SSF51126">
    <property type="entry name" value="Pectin lyase-like"/>
    <property type="match status" value="1"/>
</dbReference>
<feature type="domain" description="Right handed beta helix" evidence="1">
    <location>
        <begin position="59"/>
        <end position="144"/>
    </location>
</feature>
<gene>
    <name evidence="2" type="ORF">QFZ22_009683</name>
</gene>
<dbReference type="Proteomes" id="UP001234216">
    <property type="component" value="Unassembled WGS sequence"/>
</dbReference>
<dbReference type="InterPro" id="IPR011050">
    <property type="entry name" value="Pectin_lyase_fold/virulence"/>
</dbReference>
<sequence>MRIIAAHGPAITVRGGACELRDLAVEGTADRDPAVLVRGGRPVLDHCAVSGGRVEIGRGTAELRTCTVEDAEGSGVLVTGTAHAVLEDCVIRSTAGHGPTLSDAARAEVRNTTVERVTGCGIVLTGESQGTFDACTVRHTGDAALLPSACCMVSTSADRMLSMVAKWRAMSSLAVILDAATDNDRVSCTYPGRGVSRDAPYEVRPVTAVWDLRGRPMAAARRPVSGHGKCSALVGAREGRAGGLGCRLKRVRRPGGPGRRRAARVRWSFARCGRW</sequence>
<organism evidence="2 3">
    <name type="scientific">Streptomyces canus</name>
    <dbReference type="NCBI Taxonomy" id="58343"/>
    <lineage>
        <taxon>Bacteria</taxon>
        <taxon>Bacillati</taxon>
        <taxon>Actinomycetota</taxon>
        <taxon>Actinomycetes</taxon>
        <taxon>Kitasatosporales</taxon>
        <taxon>Streptomycetaceae</taxon>
        <taxon>Streptomyces</taxon>
        <taxon>Streptomyces aurantiacus group</taxon>
    </lineage>
</organism>
<reference evidence="2" key="1">
    <citation type="submission" date="2023-07" db="EMBL/GenBank/DDBJ databases">
        <title>Comparative genomics of wheat-associated soil bacteria to identify genetic determinants of phenazine resistance.</title>
        <authorList>
            <person name="Mouncey N."/>
        </authorList>
    </citation>
    <scope>NUCLEOTIDE SEQUENCE</scope>
    <source>
        <strain evidence="2">V4I22</strain>
    </source>
</reference>
<evidence type="ECO:0000259" key="1">
    <source>
        <dbReference type="Pfam" id="PF13229"/>
    </source>
</evidence>
<dbReference type="EMBL" id="JAUSZV010000006">
    <property type="protein sequence ID" value="MDQ0913611.1"/>
    <property type="molecule type" value="Genomic_DNA"/>
</dbReference>
<evidence type="ECO:0000313" key="3">
    <source>
        <dbReference type="Proteomes" id="UP001234216"/>
    </source>
</evidence>
<dbReference type="InterPro" id="IPR039448">
    <property type="entry name" value="Beta_helix"/>
</dbReference>
<dbReference type="InterPro" id="IPR012334">
    <property type="entry name" value="Pectin_lyas_fold"/>
</dbReference>
<evidence type="ECO:0000313" key="2">
    <source>
        <dbReference type="EMBL" id="MDQ0913611.1"/>
    </source>
</evidence>